<gene>
    <name evidence="2" type="ORF">HG542_15715</name>
</gene>
<keyword evidence="2" id="KW-0808">Transferase</keyword>
<proteinExistence type="predicted"/>
<evidence type="ECO:0000313" key="3">
    <source>
        <dbReference type="Proteomes" id="UP000587462"/>
    </source>
</evidence>
<dbReference type="InterPro" id="IPR000182">
    <property type="entry name" value="GNAT_dom"/>
</dbReference>
<dbReference type="Pfam" id="PF00583">
    <property type="entry name" value="Acetyltransf_1"/>
    <property type="match status" value="1"/>
</dbReference>
<evidence type="ECO:0000259" key="1">
    <source>
        <dbReference type="PROSITE" id="PS51186"/>
    </source>
</evidence>
<feature type="domain" description="N-acetyltransferase" evidence="1">
    <location>
        <begin position="14"/>
        <end position="153"/>
    </location>
</feature>
<sequence>MVSFMFSIEAVNDPERRDVVLARLQTVNDERSPALRALRRTPVMEARPLEVYATYACGERGELAGGLVGHVQWQWLHVDLLWVDAGARGAGLGSRLIARAEARAREEFGCIGSQVETWDFQAPGFYQRVGYRLAASIPDYPPGITSHLLVKEL</sequence>
<evidence type="ECO:0000313" key="2">
    <source>
        <dbReference type="EMBL" id="NVK79109.1"/>
    </source>
</evidence>
<name>A0A7Y7E862_STRMO</name>
<dbReference type="InterPro" id="IPR016181">
    <property type="entry name" value="Acyl_CoA_acyltransferase"/>
</dbReference>
<protein>
    <submittedName>
        <fullName evidence="2">GNAT family N-acetyltransferase</fullName>
    </submittedName>
</protein>
<organism evidence="2 3">
    <name type="scientific">Streptomyces morookaense</name>
    <name type="common">Streptoverticillium morookaense</name>
    <dbReference type="NCBI Taxonomy" id="1970"/>
    <lineage>
        <taxon>Bacteria</taxon>
        <taxon>Bacillati</taxon>
        <taxon>Actinomycetota</taxon>
        <taxon>Actinomycetes</taxon>
        <taxon>Kitasatosporales</taxon>
        <taxon>Streptomycetaceae</taxon>
        <taxon>Streptomyces</taxon>
    </lineage>
</organism>
<comment type="caution">
    <text evidence="2">The sequence shown here is derived from an EMBL/GenBank/DDBJ whole genome shotgun (WGS) entry which is preliminary data.</text>
</comment>
<keyword evidence="3" id="KW-1185">Reference proteome</keyword>
<dbReference type="Proteomes" id="UP000587462">
    <property type="component" value="Unassembled WGS sequence"/>
</dbReference>
<dbReference type="AlphaFoldDB" id="A0A7Y7E862"/>
<dbReference type="GO" id="GO:0016747">
    <property type="term" value="F:acyltransferase activity, transferring groups other than amino-acyl groups"/>
    <property type="evidence" value="ECO:0007669"/>
    <property type="project" value="InterPro"/>
</dbReference>
<dbReference type="SUPFAM" id="SSF55729">
    <property type="entry name" value="Acyl-CoA N-acyltransferases (Nat)"/>
    <property type="match status" value="1"/>
</dbReference>
<accession>A0A7Y7E862</accession>
<reference evidence="2 3" key="1">
    <citation type="submission" date="2020-04" db="EMBL/GenBank/DDBJ databases">
        <title>Draft Genome Sequence of Streptomyces morookaense DSM 40503, an 8-azaguanine-producing strain.</title>
        <authorList>
            <person name="Qi J."/>
            <person name="Gao J.-M."/>
        </authorList>
    </citation>
    <scope>NUCLEOTIDE SEQUENCE [LARGE SCALE GENOMIC DNA]</scope>
    <source>
        <strain evidence="2 3">DSM 40503</strain>
    </source>
</reference>
<dbReference type="EMBL" id="JABBXF010000032">
    <property type="protein sequence ID" value="NVK79109.1"/>
    <property type="molecule type" value="Genomic_DNA"/>
</dbReference>
<dbReference type="Gene3D" id="3.40.630.30">
    <property type="match status" value="1"/>
</dbReference>
<dbReference type="PROSITE" id="PS51186">
    <property type="entry name" value="GNAT"/>
    <property type="match status" value="1"/>
</dbReference>